<dbReference type="OMA" id="CCEDMTA"/>
<proteinExistence type="predicted"/>
<reference evidence="3" key="1">
    <citation type="submission" date="2025-08" db="UniProtKB">
        <authorList>
            <consortium name="RefSeq"/>
        </authorList>
    </citation>
    <scope>IDENTIFICATION</scope>
    <source>
        <tissue evidence="3">Whole body</tissue>
    </source>
</reference>
<name>A0A8B8HS93_VANTA</name>
<dbReference type="RefSeq" id="XP_026487510.1">
    <property type="nucleotide sequence ID" value="XM_026631725.2"/>
</dbReference>
<dbReference type="OrthoDB" id="7215202at2759"/>
<keyword evidence="1" id="KW-0732">Signal</keyword>
<feature type="chain" id="PRO_5034648615" evidence="1">
    <location>
        <begin position="22"/>
        <end position="207"/>
    </location>
</feature>
<evidence type="ECO:0000313" key="2">
    <source>
        <dbReference type="Proteomes" id="UP001652626"/>
    </source>
</evidence>
<dbReference type="Proteomes" id="UP001652626">
    <property type="component" value="Chromosome 4"/>
</dbReference>
<gene>
    <name evidence="3" type="primary">LOC113394419</name>
</gene>
<dbReference type="GeneID" id="113394419"/>
<evidence type="ECO:0000256" key="1">
    <source>
        <dbReference type="SAM" id="SignalP"/>
    </source>
</evidence>
<protein>
    <submittedName>
        <fullName evidence="3">Uncharacterized protein LOC113394419</fullName>
    </submittedName>
</protein>
<keyword evidence="2" id="KW-1185">Reference proteome</keyword>
<accession>A0A8B8HS93</accession>
<feature type="signal peptide" evidence="1">
    <location>
        <begin position="1"/>
        <end position="21"/>
    </location>
</feature>
<organism evidence="2 3">
    <name type="scientific">Vanessa tameamea</name>
    <name type="common">Kamehameha butterfly</name>
    <dbReference type="NCBI Taxonomy" id="334116"/>
    <lineage>
        <taxon>Eukaryota</taxon>
        <taxon>Metazoa</taxon>
        <taxon>Ecdysozoa</taxon>
        <taxon>Arthropoda</taxon>
        <taxon>Hexapoda</taxon>
        <taxon>Insecta</taxon>
        <taxon>Pterygota</taxon>
        <taxon>Neoptera</taxon>
        <taxon>Endopterygota</taxon>
        <taxon>Lepidoptera</taxon>
        <taxon>Glossata</taxon>
        <taxon>Ditrysia</taxon>
        <taxon>Papilionoidea</taxon>
        <taxon>Nymphalidae</taxon>
        <taxon>Nymphalinae</taxon>
        <taxon>Vanessa</taxon>
    </lineage>
</organism>
<dbReference type="AlphaFoldDB" id="A0A8B8HS93"/>
<sequence>MFIRFWAFGIVSFGVAAGGLAQVASPRTTTTCEEFERDVKFDSLAIVDSMWKIIYFWSNTTEVRPIIFSLIAKKRLNKFKAVVDAIAPELDVEWRRAILMMEPRPGVQVILLHATTPGAFRAIVKMEQRDKVRPNPEPLLKFADLRFKLVGRYLGMMCCEDFTAFVMARMDELPTTEEKCLAAANNLGLHGPGGRSYLYFNITRTEL</sequence>
<evidence type="ECO:0000313" key="3">
    <source>
        <dbReference type="RefSeq" id="XP_026487510.1"/>
    </source>
</evidence>